<evidence type="ECO:0000313" key="2">
    <source>
        <dbReference type="EMBL" id="MBB4742068.1"/>
    </source>
</evidence>
<name>A0A7W7M9J0_9ACTN</name>
<evidence type="ECO:0000256" key="1">
    <source>
        <dbReference type="SAM" id="Phobius"/>
    </source>
</evidence>
<keyword evidence="1" id="KW-0812">Transmembrane</keyword>
<dbReference type="RefSeq" id="WP_185042486.1">
    <property type="nucleotide sequence ID" value="NZ_BAABFG010000005.1"/>
</dbReference>
<sequence length="139" mass="13988">MISAAATIGRGARALLLLCTVFGLALMHTLGHSGVRVEHSGTAAMATMSSAAISPVAAEATGACPDDHCDGHGHVGVWSVCLAVLGGLAVVILLAMALLAVTRPGTPARGFQGSRRRTTRAPPAVRTGLTLASTAVLRI</sequence>
<keyword evidence="3" id="KW-1185">Reference proteome</keyword>
<dbReference type="InterPro" id="IPR046151">
    <property type="entry name" value="DUF6153"/>
</dbReference>
<organism evidence="2 3">
    <name type="scientific">Actinoplanes octamycinicus</name>
    <dbReference type="NCBI Taxonomy" id="135948"/>
    <lineage>
        <taxon>Bacteria</taxon>
        <taxon>Bacillati</taxon>
        <taxon>Actinomycetota</taxon>
        <taxon>Actinomycetes</taxon>
        <taxon>Micromonosporales</taxon>
        <taxon>Micromonosporaceae</taxon>
        <taxon>Actinoplanes</taxon>
    </lineage>
</organism>
<dbReference type="AlphaFoldDB" id="A0A7W7M9J0"/>
<dbReference type="Pfam" id="PF19650">
    <property type="entry name" value="DUF6153"/>
    <property type="match status" value="1"/>
</dbReference>
<accession>A0A7W7M9J0</accession>
<keyword evidence="1" id="KW-0472">Membrane</keyword>
<keyword evidence="1" id="KW-1133">Transmembrane helix</keyword>
<proteinExistence type="predicted"/>
<evidence type="ECO:0000313" key="3">
    <source>
        <dbReference type="Proteomes" id="UP000546162"/>
    </source>
</evidence>
<dbReference type="EMBL" id="JACHNB010000001">
    <property type="protein sequence ID" value="MBB4742068.1"/>
    <property type="molecule type" value="Genomic_DNA"/>
</dbReference>
<reference evidence="2 3" key="1">
    <citation type="submission" date="2020-08" db="EMBL/GenBank/DDBJ databases">
        <title>Sequencing the genomes of 1000 actinobacteria strains.</title>
        <authorList>
            <person name="Klenk H.-P."/>
        </authorList>
    </citation>
    <scope>NUCLEOTIDE SEQUENCE [LARGE SCALE GENOMIC DNA]</scope>
    <source>
        <strain evidence="2 3">DSM 45809</strain>
    </source>
</reference>
<evidence type="ECO:0008006" key="4">
    <source>
        <dbReference type="Google" id="ProtNLM"/>
    </source>
</evidence>
<comment type="caution">
    <text evidence="2">The sequence shown here is derived from an EMBL/GenBank/DDBJ whole genome shotgun (WGS) entry which is preliminary data.</text>
</comment>
<protein>
    <recommendedName>
        <fullName evidence="4">DUF2946 family protein</fullName>
    </recommendedName>
</protein>
<gene>
    <name evidence="2" type="ORF">BJY16_005527</name>
</gene>
<dbReference type="Proteomes" id="UP000546162">
    <property type="component" value="Unassembled WGS sequence"/>
</dbReference>
<feature type="transmembrane region" description="Helical" evidence="1">
    <location>
        <begin position="75"/>
        <end position="101"/>
    </location>
</feature>